<sequence length="101" mass="11734">MTSPDCDLCEAARITPWFHEDDVCWIAECEICAVPMVVWREHDASPPDDVKAYMHAQLEMVVSVHFEFEHYVDDNMRNIPDHYHAHARPRGGFFGHGLKRP</sequence>
<organism evidence="1">
    <name type="scientific">freshwater metagenome</name>
    <dbReference type="NCBI Taxonomy" id="449393"/>
    <lineage>
        <taxon>unclassified sequences</taxon>
        <taxon>metagenomes</taxon>
        <taxon>ecological metagenomes</taxon>
    </lineage>
</organism>
<dbReference type="AlphaFoldDB" id="A0A6J6WSF7"/>
<protein>
    <submittedName>
        <fullName evidence="1">Unannotated protein</fullName>
    </submittedName>
</protein>
<name>A0A6J6WSF7_9ZZZZ</name>
<proteinExistence type="predicted"/>
<gene>
    <name evidence="1" type="ORF">UFOPK2992_00176</name>
</gene>
<dbReference type="EMBL" id="CAFAAI010000014">
    <property type="protein sequence ID" value="CAB4787772.1"/>
    <property type="molecule type" value="Genomic_DNA"/>
</dbReference>
<accession>A0A6J6WSF7</accession>
<reference evidence="1" key="1">
    <citation type="submission" date="2020-05" db="EMBL/GenBank/DDBJ databases">
        <authorList>
            <person name="Chiriac C."/>
            <person name="Salcher M."/>
            <person name="Ghai R."/>
            <person name="Kavagutti S V."/>
        </authorList>
    </citation>
    <scope>NUCLEOTIDE SEQUENCE</scope>
</reference>
<evidence type="ECO:0000313" key="1">
    <source>
        <dbReference type="EMBL" id="CAB4787772.1"/>
    </source>
</evidence>